<accession>A0A4R6BNX2</accession>
<organism evidence="3 4">
    <name type="scientific">Macrococcus hajekii</name>
    <dbReference type="NCBI Taxonomy" id="198482"/>
    <lineage>
        <taxon>Bacteria</taxon>
        <taxon>Bacillati</taxon>
        <taxon>Bacillota</taxon>
        <taxon>Bacilli</taxon>
        <taxon>Bacillales</taxon>
        <taxon>Staphylococcaceae</taxon>
        <taxon>Macrococcus</taxon>
    </lineage>
</organism>
<evidence type="ECO:0000313" key="4">
    <source>
        <dbReference type="Proteomes" id="UP000295328"/>
    </source>
</evidence>
<dbReference type="SUPFAM" id="SSF53448">
    <property type="entry name" value="Nucleotide-diphospho-sugar transferases"/>
    <property type="match status" value="1"/>
</dbReference>
<feature type="domain" description="Glycosyltransferase 2-like" evidence="2">
    <location>
        <begin position="42"/>
        <end position="171"/>
    </location>
</feature>
<evidence type="ECO:0000313" key="3">
    <source>
        <dbReference type="EMBL" id="TDM03377.1"/>
    </source>
</evidence>
<dbReference type="SUPFAM" id="SSF53756">
    <property type="entry name" value="UDP-Glycosyltransferase/glycogen phosphorylase"/>
    <property type="match status" value="1"/>
</dbReference>
<dbReference type="AlphaFoldDB" id="A0A4R6BNX2"/>
<comment type="caution">
    <text evidence="3">The sequence shown here is derived from an EMBL/GenBank/DDBJ whole genome shotgun (WGS) entry which is preliminary data.</text>
</comment>
<comment type="similarity">
    <text evidence="1">Belongs to the glycosyltransferase 2 family.</text>
</comment>
<gene>
    <name evidence="3" type="ORF">ERX37_04650</name>
</gene>
<dbReference type="PANTHER" id="PTHR22916:SF3">
    <property type="entry name" value="UDP-GLCNAC:BETAGAL BETA-1,3-N-ACETYLGLUCOSAMINYLTRANSFERASE-LIKE PROTEIN 1"/>
    <property type="match status" value="1"/>
</dbReference>
<dbReference type="Pfam" id="PF00535">
    <property type="entry name" value="Glycos_transf_2"/>
    <property type="match status" value="1"/>
</dbReference>
<dbReference type="GO" id="GO:0016758">
    <property type="term" value="F:hexosyltransferase activity"/>
    <property type="evidence" value="ECO:0007669"/>
    <property type="project" value="UniProtKB-ARBA"/>
</dbReference>
<name>A0A4R6BNX2_9STAP</name>
<proteinExistence type="inferred from homology"/>
<dbReference type="RefSeq" id="WP_133429473.1">
    <property type="nucleotide sequence ID" value="NZ_BMCC01000001.1"/>
</dbReference>
<keyword evidence="3" id="KW-0808">Transferase</keyword>
<dbReference type="Proteomes" id="UP000295328">
    <property type="component" value="Unassembled WGS sequence"/>
</dbReference>
<evidence type="ECO:0000256" key="1">
    <source>
        <dbReference type="ARBA" id="ARBA00006739"/>
    </source>
</evidence>
<dbReference type="InterPro" id="IPR029044">
    <property type="entry name" value="Nucleotide-diphossugar_trans"/>
</dbReference>
<keyword evidence="4" id="KW-1185">Reference proteome</keyword>
<dbReference type="Gene3D" id="3.90.550.10">
    <property type="entry name" value="Spore Coat Polysaccharide Biosynthesis Protein SpsA, Chain A"/>
    <property type="match status" value="1"/>
</dbReference>
<dbReference type="InterPro" id="IPR001173">
    <property type="entry name" value="Glyco_trans_2-like"/>
</dbReference>
<reference evidence="3 4" key="1">
    <citation type="submission" date="2019-01" db="EMBL/GenBank/DDBJ databases">
        <title>Draft genome sequences of the type strains of six Macrococcus species.</title>
        <authorList>
            <person name="Mazhar S."/>
            <person name="Altermann E."/>
            <person name="Hill C."/>
            <person name="Mcauliffe O."/>
        </authorList>
    </citation>
    <scope>NUCLEOTIDE SEQUENCE [LARGE SCALE GENOMIC DNA]</scope>
    <source>
        <strain evidence="3 4">CCM4809</strain>
    </source>
</reference>
<dbReference type="OrthoDB" id="396512at2"/>
<dbReference type="CDD" id="cd00761">
    <property type="entry name" value="Glyco_tranf_GTA_type"/>
    <property type="match status" value="1"/>
</dbReference>
<sequence length="709" mass="81638">MQNSRTRIKEINRMLEALRNDQPLPAVQEDRDRMKDDTHGLSIIIPMYNGAPYIERLAANLESIHSEQVPYEVLFILNGEQASVAQDRELLNQALRDSKIHYRLLESEQGAGRARNVGIEAAQYSHSLMLDSDDTLSDNIIDQLEPHLALGTITVFEIHNISTASDNGSNVIQQEIKPLFGQTTTAYHKLTKILSMNGAKVIPTFYLLNTQYAEDLRSGEDVVLMMSILTRYMPEIKVVPEQTAVYNRHIVDNSVSRAALSYDFNVQQRYDVIRLLGELADIADPEVRQIIINRMDAQAGFVSRYLEQHPADYGRVTQLFQTLETDYKPYTAINRNNVKTLYIGYCFTPFADTSGIVLAKRIRERGRPCDVISNDMSAVRTMDYSLNAIAAPYIYQHFELPTRPSFSSWSLIESFVVLGERRVKGRTYDEIYSRVLWPGSHFLAFKLKMQRPETKWIAEFSDPVLLDIKNNERSAALNSRQMHKLFSQLDSRWKPYIDHNLFNMTEIIAFAHADELVFTNYNQMFSMCERFKEPEIRQLITEKAVIKAHPVVAPDFYHLDKALIQLDDKQFHIGYFGNFYETRGLNEIISLVKQPEQVAELNPDKRPLKLHIFTSNPKQAKLELMKHGLNRSVEVYPYLSYFEFLNMTTHLDALLVMDAHTRAYKKRNPYLPSKLSDYMGSHQPIIAFVEPGSPMSELTSEQLLKLELQ</sequence>
<dbReference type="PANTHER" id="PTHR22916">
    <property type="entry name" value="GLYCOSYLTRANSFERASE"/>
    <property type="match status" value="1"/>
</dbReference>
<dbReference type="EMBL" id="SCWE01000001">
    <property type="protein sequence ID" value="TDM03377.1"/>
    <property type="molecule type" value="Genomic_DNA"/>
</dbReference>
<evidence type="ECO:0000259" key="2">
    <source>
        <dbReference type="Pfam" id="PF00535"/>
    </source>
</evidence>
<dbReference type="Gene3D" id="3.40.50.2000">
    <property type="entry name" value="Glycogen Phosphorylase B"/>
    <property type="match status" value="1"/>
</dbReference>
<protein>
    <submittedName>
        <fullName evidence="3">Glycosyltransferase</fullName>
    </submittedName>
</protein>